<accession>A0AAV4EBD0</accession>
<proteinExistence type="predicted"/>
<dbReference type="InterPro" id="IPR036691">
    <property type="entry name" value="Endo/exonu/phosph_ase_sf"/>
</dbReference>
<evidence type="ECO:0000313" key="1">
    <source>
        <dbReference type="EMBL" id="GFR58005.1"/>
    </source>
</evidence>
<dbReference type="EMBL" id="BMAT01007122">
    <property type="protein sequence ID" value="GFR58005.1"/>
    <property type="molecule type" value="Genomic_DNA"/>
</dbReference>
<comment type="caution">
    <text evidence="1">The sequence shown here is derived from an EMBL/GenBank/DDBJ whole genome shotgun (WGS) entry which is preliminary data.</text>
</comment>
<name>A0AAV4EBD0_9GAST</name>
<evidence type="ECO:0008006" key="3">
    <source>
        <dbReference type="Google" id="ProtNLM"/>
    </source>
</evidence>
<keyword evidence="2" id="KW-1185">Reference proteome</keyword>
<dbReference type="AlphaFoldDB" id="A0AAV4EBD0"/>
<protein>
    <recommendedName>
        <fullName evidence="3">Endonuclease/exonuclease/phosphatase domain-containing protein</fullName>
    </recommendedName>
</protein>
<dbReference type="Gene3D" id="3.60.10.10">
    <property type="entry name" value="Endonuclease/exonuclease/phosphatase"/>
    <property type="match status" value="1"/>
</dbReference>
<reference evidence="1 2" key="1">
    <citation type="journal article" date="2021" name="Elife">
        <title>Chloroplast acquisition without the gene transfer in kleptoplastic sea slugs, Plakobranchus ocellatus.</title>
        <authorList>
            <person name="Maeda T."/>
            <person name="Takahashi S."/>
            <person name="Yoshida T."/>
            <person name="Shimamura S."/>
            <person name="Takaki Y."/>
            <person name="Nagai Y."/>
            <person name="Toyoda A."/>
            <person name="Suzuki Y."/>
            <person name="Arimoto A."/>
            <person name="Ishii H."/>
            <person name="Satoh N."/>
            <person name="Nishiyama T."/>
            <person name="Hasebe M."/>
            <person name="Maruyama T."/>
            <person name="Minagawa J."/>
            <person name="Obokata J."/>
            <person name="Shigenobu S."/>
        </authorList>
    </citation>
    <scope>NUCLEOTIDE SEQUENCE [LARGE SCALE GENOMIC DNA]</scope>
</reference>
<sequence length="122" mass="13962">MEPKARTVIALVKNDITTLEIEVNTVDRAEIIGTKLHFQDKNNSVYNYYGPPEKELALHAMVVSDQCNVVGDFNCHPPNWGYENQDARGEEVEDWQTNMSLLLLKTFVVARRIYQSFIHAHG</sequence>
<evidence type="ECO:0000313" key="2">
    <source>
        <dbReference type="Proteomes" id="UP000762676"/>
    </source>
</evidence>
<dbReference type="Proteomes" id="UP000762676">
    <property type="component" value="Unassembled WGS sequence"/>
</dbReference>
<organism evidence="1 2">
    <name type="scientific">Elysia marginata</name>
    <dbReference type="NCBI Taxonomy" id="1093978"/>
    <lineage>
        <taxon>Eukaryota</taxon>
        <taxon>Metazoa</taxon>
        <taxon>Spiralia</taxon>
        <taxon>Lophotrochozoa</taxon>
        <taxon>Mollusca</taxon>
        <taxon>Gastropoda</taxon>
        <taxon>Heterobranchia</taxon>
        <taxon>Euthyneura</taxon>
        <taxon>Panpulmonata</taxon>
        <taxon>Sacoglossa</taxon>
        <taxon>Placobranchoidea</taxon>
        <taxon>Plakobranchidae</taxon>
        <taxon>Elysia</taxon>
    </lineage>
</organism>
<dbReference type="SUPFAM" id="SSF56219">
    <property type="entry name" value="DNase I-like"/>
    <property type="match status" value="1"/>
</dbReference>
<gene>
    <name evidence="1" type="ORF">ElyMa_003470100</name>
</gene>